<keyword evidence="5" id="KW-1185">Reference proteome</keyword>
<dbReference type="Pfam" id="PF00094">
    <property type="entry name" value="VWD"/>
    <property type="match status" value="1"/>
</dbReference>
<evidence type="ECO:0000313" key="4">
    <source>
        <dbReference type="EMBL" id="NXC41753.1"/>
    </source>
</evidence>
<comment type="caution">
    <text evidence="4">The sequence shown here is derived from an EMBL/GenBank/DDBJ whole genome shotgun (WGS) entry which is preliminary data.</text>
</comment>
<evidence type="ECO:0000313" key="5">
    <source>
        <dbReference type="Proteomes" id="UP000613066"/>
    </source>
</evidence>
<evidence type="ECO:0000256" key="1">
    <source>
        <dbReference type="ARBA" id="ARBA00023157"/>
    </source>
</evidence>
<protein>
    <submittedName>
        <fullName evidence="4">SSPO protein</fullName>
    </submittedName>
</protein>
<feature type="non-terminal residue" evidence="4">
    <location>
        <position position="101"/>
    </location>
</feature>
<keyword evidence="1" id="KW-1015">Disulfide bond</keyword>
<dbReference type="InterPro" id="IPR050780">
    <property type="entry name" value="Mucin_vWF_Thrombospondin_sf"/>
</dbReference>
<dbReference type="EMBL" id="WBMW01001953">
    <property type="protein sequence ID" value="NXC41753.1"/>
    <property type="molecule type" value="Genomic_DNA"/>
</dbReference>
<proteinExistence type="predicted"/>
<dbReference type="OrthoDB" id="6262482at2759"/>
<dbReference type="PANTHER" id="PTHR11339">
    <property type="entry name" value="EXTRACELLULAR MATRIX GLYCOPROTEIN RELATED"/>
    <property type="match status" value="1"/>
</dbReference>
<evidence type="ECO:0000256" key="2">
    <source>
        <dbReference type="ARBA" id="ARBA00023180"/>
    </source>
</evidence>
<gene>
    <name evidence="4" type="primary">Sspo_0</name>
    <name evidence="4" type="ORF">PENPIL_R08892</name>
</gene>
<feature type="domain" description="VWFD" evidence="3">
    <location>
        <begin position="1"/>
        <end position="101"/>
    </location>
</feature>
<accession>A0A851NGP9</accession>
<dbReference type="InterPro" id="IPR001846">
    <property type="entry name" value="VWF_type-D"/>
</dbReference>
<organism evidence="4 5">
    <name type="scientific">Penelope pileata</name>
    <dbReference type="NCBI Taxonomy" id="1118817"/>
    <lineage>
        <taxon>Eukaryota</taxon>
        <taxon>Metazoa</taxon>
        <taxon>Chordata</taxon>
        <taxon>Craniata</taxon>
        <taxon>Vertebrata</taxon>
        <taxon>Euteleostomi</taxon>
        <taxon>Archelosauria</taxon>
        <taxon>Archosauria</taxon>
        <taxon>Dinosauria</taxon>
        <taxon>Saurischia</taxon>
        <taxon>Theropoda</taxon>
        <taxon>Coelurosauria</taxon>
        <taxon>Aves</taxon>
        <taxon>Neognathae</taxon>
        <taxon>Galloanserae</taxon>
        <taxon>Galliformes</taxon>
        <taxon>Cracidae</taxon>
        <taxon>Penelope</taxon>
    </lineage>
</organism>
<sequence>VVAQGHNVSVNGVAVPEGQPHLHGGIGVTWLGDFVVVESGLGVRVKLGGHGTVYVTVTAELRGSTRGLCGPYNEDPADDFLRAGGDMALFAASFGNSWRIP</sequence>
<name>A0A851NGP9_9GALL</name>
<dbReference type="AlphaFoldDB" id="A0A851NGP9"/>
<evidence type="ECO:0000259" key="3">
    <source>
        <dbReference type="PROSITE" id="PS51233"/>
    </source>
</evidence>
<reference evidence="4" key="1">
    <citation type="submission" date="2019-09" db="EMBL/GenBank/DDBJ databases">
        <title>Bird 10,000 Genomes (B10K) Project - Family phase.</title>
        <authorList>
            <person name="Zhang G."/>
        </authorList>
    </citation>
    <scope>NUCLEOTIDE SEQUENCE</scope>
    <source>
        <strain evidence="4">B10K-DU-001-08</strain>
        <tissue evidence="4">Muscle</tissue>
    </source>
</reference>
<dbReference type="PROSITE" id="PS51233">
    <property type="entry name" value="VWFD"/>
    <property type="match status" value="1"/>
</dbReference>
<feature type="non-terminal residue" evidence="4">
    <location>
        <position position="1"/>
    </location>
</feature>
<dbReference type="Proteomes" id="UP000613066">
    <property type="component" value="Unassembled WGS sequence"/>
</dbReference>
<keyword evidence="2" id="KW-0325">Glycoprotein</keyword>